<dbReference type="Proteomes" id="UP001596282">
    <property type="component" value="Unassembled WGS sequence"/>
</dbReference>
<evidence type="ECO:0000256" key="1">
    <source>
        <dbReference type="SAM" id="Phobius"/>
    </source>
</evidence>
<keyword evidence="1" id="KW-0812">Transmembrane</keyword>
<organism evidence="2 3">
    <name type="scientific">Lactiplantibacillus daowaiensis</name>
    <dbReference type="NCBI Taxonomy" id="2559918"/>
    <lineage>
        <taxon>Bacteria</taxon>
        <taxon>Bacillati</taxon>
        <taxon>Bacillota</taxon>
        <taxon>Bacilli</taxon>
        <taxon>Lactobacillales</taxon>
        <taxon>Lactobacillaceae</taxon>
        <taxon>Lactiplantibacillus</taxon>
    </lineage>
</organism>
<reference evidence="3" key="1">
    <citation type="journal article" date="2019" name="Int. J. Syst. Evol. Microbiol.">
        <title>The Global Catalogue of Microorganisms (GCM) 10K type strain sequencing project: providing services to taxonomists for standard genome sequencing and annotation.</title>
        <authorList>
            <consortium name="The Broad Institute Genomics Platform"/>
            <consortium name="The Broad Institute Genome Sequencing Center for Infectious Disease"/>
            <person name="Wu L."/>
            <person name="Ma J."/>
        </authorList>
    </citation>
    <scope>NUCLEOTIDE SEQUENCE [LARGE SCALE GENOMIC DNA]</scope>
    <source>
        <strain evidence="3">CCM 8933</strain>
    </source>
</reference>
<gene>
    <name evidence="2" type="ORF">ACFP5Y_07990</name>
</gene>
<comment type="caution">
    <text evidence="2">The sequence shown here is derived from an EMBL/GenBank/DDBJ whole genome shotgun (WGS) entry which is preliminary data.</text>
</comment>
<evidence type="ECO:0000313" key="2">
    <source>
        <dbReference type="EMBL" id="MFC6181156.1"/>
    </source>
</evidence>
<accession>A0ABW1S176</accession>
<keyword evidence="1" id="KW-0472">Membrane</keyword>
<name>A0ABW1S176_9LACO</name>
<keyword evidence="3" id="KW-1185">Reference proteome</keyword>
<keyword evidence="1" id="KW-1133">Transmembrane helix</keyword>
<proteinExistence type="predicted"/>
<dbReference type="EMBL" id="JBHSSC010000034">
    <property type="protein sequence ID" value="MFC6181156.1"/>
    <property type="molecule type" value="Genomic_DNA"/>
</dbReference>
<feature type="transmembrane region" description="Helical" evidence="1">
    <location>
        <begin position="20"/>
        <end position="38"/>
    </location>
</feature>
<protein>
    <submittedName>
        <fullName evidence="2">Uncharacterized protein</fullName>
    </submittedName>
</protein>
<dbReference type="RefSeq" id="WP_171001498.1">
    <property type="nucleotide sequence ID" value="NZ_BJDJ01000021.1"/>
</dbReference>
<evidence type="ECO:0000313" key="3">
    <source>
        <dbReference type="Proteomes" id="UP001596282"/>
    </source>
</evidence>
<sequence length="45" mass="4927">MVGIIMHVLSQRAMYPIDSMLVWGALVVGGLVYLGLIIHSKTSQK</sequence>